<dbReference type="EMBL" id="JACHJH010000009">
    <property type="protein sequence ID" value="MBB4895842.1"/>
    <property type="molecule type" value="Genomic_DNA"/>
</dbReference>
<feature type="non-terminal residue" evidence="2">
    <location>
        <position position="170"/>
    </location>
</feature>
<proteinExistence type="predicted"/>
<dbReference type="InterPro" id="IPR038721">
    <property type="entry name" value="IS701-like_DDE_dom"/>
</dbReference>
<dbReference type="RefSeq" id="WP_184351635.1">
    <property type="nucleotide sequence ID" value="NZ_JACHJH010000009.1"/>
</dbReference>
<dbReference type="AlphaFoldDB" id="A0A7W7LT31"/>
<protein>
    <submittedName>
        <fullName evidence="2">SRSO17 transposase</fullName>
    </submittedName>
</protein>
<dbReference type="Proteomes" id="UP000556084">
    <property type="component" value="Unassembled WGS sequence"/>
</dbReference>
<name>A0A7W7LT31_9ACTN</name>
<dbReference type="Pfam" id="PF13546">
    <property type="entry name" value="DDE_5"/>
    <property type="match status" value="1"/>
</dbReference>
<comment type="caution">
    <text evidence="2">The sequence shown here is derived from an EMBL/GenBank/DDBJ whole genome shotgun (WGS) entry which is preliminary data.</text>
</comment>
<reference evidence="2 3" key="1">
    <citation type="submission" date="2020-08" db="EMBL/GenBank/DDBJ databases">
        <title>Genomic Encyclopedia of Type Strains, Phase III (KMG-III): the genomes of soil and plant-associated and newly described type strains.</title>
        <authorList>
            <person name="Whitman W."/>
        </authorList>
    </citation>
    <scope>NUCLEOTIDE SEQUENCE [LARGE SCALE GENOMIC DNA]</scope>
    <source>
        <strain evidence="2 3">CECT 3266</strain>
    </source>
</reference>
<evidence type="ECO:0000259" key="1">
    <source>
        <dbReference type="Pfam" id="PF13546"/>
    </source>
</evidence>
<dbReference type="PANTHER" id="PTHR33627:SF1">
    <property type="entry name" value="TRANSPOSASE"/>
    <property type="match status" value="1"/>
</dbReference>
<feature type="domain" description="Transposase IS701-like DDE" evidence="1">
    <location>
        <begin position="35"/>
        <end position="169"/>
    </location>
</feature>
<sequence>MTGVALHSRADGLRAQASAELEAQDVVLAELCAALFVSLPRSDQRRRGEAYVRGLLGARGRKSIRSIAALIGGQAAEQSLHHFISSSTWEWGPVRRALAQFVVGALAPQAWVVRPMVIPKAGENSVGVDRRFCPAVGQVLNAQQAVGVWAASGERSVPVSWRLHLSEAWL</sequence>
<evidence type="ECO:0000313" key="2">
    <source>
        <dbReference type="EMBL" id="MBB4895842.1"/>
    </source>
</evidence>
<keyword evidence="3" id="KW-1185">Reference proteome</keyword>
<organism evidence="2 3">
    <name type="scientific">Streptomyces olivoverticillatus</name>
    <dbReference type="NCBI Taxonomy" id="66427"/>
    <lineage>
        <taxon>Bacteria</taxon>
        <taxon>Bacillati</taxon>
        <taxon>Actinomycetota</taxon>
        <taxon>Actinomycetes</taxon>
        <taxon>Kitasatosporales</taxon>
        <taxon>Streptomycetaceae</taxon>
        <taxon>Streptomyces</taxon>
    </lineage>
</organism>
<gene>
    <name evidence="2" type="ORF">FHS39_004921</name>
</gene>
<evidence type="ECO:0000313" key="3">
    <source>
        <dbReference type="Proteomes" id="UP000556084"/>
    </source>
</evidence>
<dbReference type="PANTHER" id="PTHR33627">
    <property type="entry name" value="TRANSPOSASE"/>
    <property type="match status" value="1"/>
</dbReference>
<dbReference type="InterPro" id="IPR039365">
    <property type="entry name" value="IS701-like"/>
</dbReference>
<accession>A0A7W7LT31</accession>